<dbReference type="RefSeq" id="WP_168148663.1">
    <property type="nucleotide sequence ID" value="NZ_JAAVXB010000007.1"/>
</dbReference>
<evidence type="ECO:0000313" key="2">
    <source>
        <dbReference type="EMBL" id="NKF23345.1"/>
    </source>
</evidence>
<gene>
    <name evidence="2" type="ORF">G7Y82_13570</name>
</gene>
<feature type="signal peptide" evidence="1">
    <location>
        <begin position="1"/>
        <end position="19"/>
    </location>
</feature>
<keyword evidence="3" id="KW-1185">Reference proteome</keyword>
<organism evidence="2 3">
    <name type="scientific">Solimonas marina</name>
    <dbReference type="NCBI Taxonomy" id="2714601"/>
    <lineage>
        <taxon>Bacteria</taxon>
        <taxon>Pseudomonadati</taxon>
        <taxon>Pseudomonadota</taxon>
        <taxon>Gammaproteobacteria</taxon>
        <taxon>Nevskiales</taxon>
        <taxon>Nevskiaceae</taxon>
        <taxon>Solimonas</taxon>
    </lineage>
</organism>
<evidence type="ECO:0000256" key="1">
    <source>
        <dbReference type="SAM" id="SignalP"/>
    </source>
</evidence>
<dbReference type="PROSITE" id="PS51257">
    <property type="entry name" value="PROKAR_LIPOPROTEIN"/>
    <property type="match status" value="1"/>
</dbReference>
<dbReference type="Proteomes" id="UP000653472">
    <property type="component" value="Unassembled WGS sequence"/>
</dbReference>
<name>A0A970B769_9GAMM</name>
<keyword evidence="1" id="KW-0732">Signal</keyword>
<sequence>MRAYLRVLLFLLAYIGLTACDSEQRTARYNERIKRECLNRICKGDRLPDFDKTTESVFKIGGHFLVAPSAYGFAPYGSAAFYWPSKVPMRQGDRATEFIPSKPGVLSNYFDVAIEFFIKASDSTGETYGFIENAQKQKKMVRRKQIRPDLERVEVEDPVGVNGISTFYVATGQKTPSGLPPATACRDAYTYEACTSGFVWKDGLRVYVRFNHRHAQDWPEIYREIVRVLNQVKEG</sequence>
<accession>A0A970B769</accession>
<evidence type="ECO:0000313" key="3">
    <source>
        <dbReference type="Proteomes" id="UP000653472"/>
    </source>
</evidence>
<reference evidence="2" key="1">
    <citation type="submission" date="2020-03" db="EMBL/GenBank/DDBJ databases">
        <title>Solimonas marina sp. nov., isolated from deep seawater of the Pacific Ocean.</title>
        <authorList>
            <person name="Liu X."/>
            <person name="Lai Q."/>
            <person name="Sun F."/>
            <person name="Gai Y."/>
            <person name="Li G."/>
            <person name="Shao Z."/>
        </authorList>
    </citation>
    <scope>NUCLEOTIDE SEQUENCE</scope>
    <source>
        <strain evidence="2">C16B3</strain>
    </source>
</reference>
<protein>
    <recommendedName>
        <fullName evidence="4">Lipoprotein</fullName>
    </recommendedName>
</protein>
<evidence type="ECO:0008006" key="4">
    <source>
        <dbReference type="Google" id="ProtNLM"/>
    </source>
</evidence>
<feature type="chain" id="PRO_5036915050" description="Lipoprotein" evidence="1">
    <location>
        <begin position="20"/>
        <end position="235"/>
    </location>
</feature>
<proteinExistence type="predicted"/>
<dbReference type="EMBL" id="JAAVXB010000007">
    <property type="protein sequence ID" value="NKF23345.1"/>
    <property type="molecule type" value="Genomic_DNA"/>
</dbReference>
<dbReference type="AlphaFoldDB" id="A0A970B769"/>
<comment type="caution">
    <text evidence="2">The sequence shown here is derived from an EMBL/GenBank/DDBJ whole genome shotgun (WGS) entry which is preliminary data.</text>
</comment>